<reference evidence="2 3" key="1">
    <citation type="submission" date="2014-11" db="EMBL/GenBank/DDBJ databases">
        <authorList>
            <person name="Zhu J."/>
            <person name="Qi W."/>
            <person name="Song R."/>
        </authorList>
    </citation>
    <scope>NUCLEOTIDE SEQUENCE [LARGE SCALE GENOMIC DNA]</scope>
</reference>
<protein>
    <submittedName>
        <fullName evidence="2">Uncharacterized protein</fullName>
    </submittedName>
</protein>
<evidence type="ECO:0000256" key="1">
    <source>
        <dbReference type="SAM" id="MobiDB-lite"/>
    </source>
</evidence>
<feature type="region of interest" description="Disordered" evidence="1">
    <location>
        <begin position="927"/>
        <end position="953"/>
    </location>
</feature>
<evidence type="ECO:0000313" key="2">
    <source>
        <dbReference type="EMBL" id="CEM00655.1"/>
    </source>
</evidence>
<proteinExistence type="predicted"/>
<keyword evidence="3" id="KW-1185">Reference proteome</keyword>
<feature type="region of interest" description="Disordered" evidence="1">
    <location>
        <begin position="1"/>
        <end position="25"/>
    </location>
</feature>
<dbReference type="EMBL" id="CDMY01000296">
    <property type="protein sequence ID" value="CEM00655.1"/>
    <property type="molecule type" value="Genomic_DNA"/>
</dbReference>
<dbReference type="VEuPathDB" id="CryptoDB:Vbra_2400"/>
<dbReference type="Proteomes" id="UP000041254">
    <property type="component" value="Unassembled WGS sequence"/>
</dbReference>
<dbReference type="AlphaFoldDB" id="A0A0G4ES19"/>
<dbReference type="InParanoid" id="A0A0G4ES19"/>
<organism evidence="2 3">
    <name type="scientific">Vitrella brassicaformis (strain CCMP3155)</name>
    <dbReference type="NCBI Taxonomy" id="1169540"/>
    <lineage>
        <taxon>Eukaryota</taxon>
        <taxon>Sar</taxon>
        <taxon>Alveolata</taxon>
        <taxon>Colpodellida</taxon>
        <taxon>Vitrellaceae</taxon>
        <taxon>Vitrella</taxon>
    </lineage>
</organism>
<accession>A0A0G4ES19</accession>
<gene>
    <name evidence="2" type="ORF">Vbra_2400</name>
</gene>
<feature type="region of interest" description="Disordered" evidence="1">
    <location>
        <begin position="1106"/>
        <end position="1141"/>
    </location>
</feature>
<name>A0A0G4ES19_VITBC</name>
<sequence length="1245" mass="135077">MNSLAVDPTLARRRLMPPGPPREASVSALTAQLQTTAHAGPKSTAFIQLLQHIQRDSQRGSAVCLVDSALTQLSGTSPVLQCLPVLALSGLPEGRLEGLLTEAQRLRVPECVREEGYEGKKESGKAPATWQNALVYHLLALQPELLTDQPVARAAFVTKLLADIDVCQRDGLAGGRQLGALDALEALVRAQKVRGIVADTVVEKIDGFISVLDQQPECALRMAREAPHLIGRLVAILTSFAATSRTSDASAFLAPYADQQAPRQSSRDNEHEAAAAMRALTKLFSASVRRLAAAGVRFKQLVGRDGGEDGEEVRWWATAGAMAMEAATAMAETNTCLAFALVGLLVAWLQVLLVHMPAVRSADLYSPYAAFYASIAIPALKSLDALLRLSFLECSLSAHTDSPPSVHEWLKGLTSSPSPPMFIDLPLWTFWRHRHLFSAGPVATAHFYRFIARAISSACLSESSCSSTASRETPLNAPALDVSRPLTFLDDMCDGVTLPTVKMHVCGEGKGGETKRRKLHNGVVEGGLGSVCSGLEGMVGDLVGWLDAQEGQDAEEGEIGDTDGKEDLTAEQLDERIAALELGSEVFNTLGRQWSHVGAYLSSATTDHYYTRLESARVNLLTNVLQSHDTEETLSLIQRWFLTPVRRARQHAAGCPFSALSAVKLLEAISRAEKADEGARYRLIVTLLTALGVARGDREGKTVTVTVAVGDHHVQATPPSLLIKKTSSLPQKIRVPMQPPLLALQLRVAMGVSQRKARRDMGRGAIEVAIKADNHWEAYRCAVVCATAGAFNESANAFLHLADRVTPLWASLWLTALADITSAFAHGPLWDAVSSPAERACVSSLGRALRSLEAMQSMQTRHAFPDALGSIDMEFQLTYLQAVMELMRAFAHVRTELSAAPLPSSSSRRPSSKPLLSLVRRPTGWGAQMPPSFSAHTHGGATGDGHGSDVGRGRRKTTLKQLQLQIARLQGLREWGHQHSPLTRAALTHWIRLALSAHCLLRTHRRSRECSYATSVRLQEWWTHKHTMQQVSLHEASDWCGVFQRLLSLPHHLPPRFFCLAPPIRLAARITTVSSADRQRARDLLPVLHLRATMERTPTTVAAGLTKAMPTDGLPGHASRRAKEQPGWTHGPSSHPVVGGAAPRSMAEAQVATYGHWCSSTFDVWAMAKSRRSGGATSPSLRHVATLKVPVCRASLSAAQCDARRVLPVQAKQLLEEDLYVEACGWDERGVRLGPPVVLQLEVKL</sequence>
<evidence type="ECO:0000313" key="3">
    <source>
        <dbReference type="Proteomes" id="UP000041254"/>
    </source>
</evidence>